<feature type="chain" id="PRO_5020482717" description="VDE lipocalin domain-containing protein" evidence="1">
    <location>
        <begin position="39"/>
        <end position="191"/>
    </location>
</feature>
<feature type="non-terminal residue" evidence="2">
    <location>
        <position position="191"/>
    </location>
</feature>
<feature type="signal peptide" evidence="1">
    <location>
        <begin position="1"/>
        <end position="38"/>
    </location>
</feature>
<evidence type="ECO:0000313" key="3">
    <source>
        <dbReference type="Proteomes" id="UP000294847"/>
    </source>
</evidence>
<feature type="non-terminal residue" evidence="2">
    <location>
        <position position="1"/>
    </location>
</feature>
<evidence type="ECO:0008006" key="4">
    <source>
        <dbReference type="Google" id="ProtNLM"/>
    </source>
</evidence>
<evidence type="ECO:0000313" key="2">
    <source>
        <dbReference type="EMBL" id="QBZ64431.1"/>
    </source>
</evidence>
<dbReference type="Proteomes" id="UP000294847">
    <property type="component" value="Chromosome 6"/>
</dbReference>
<accession>A0A4P7NPY9</accession>
<reference evidence="2 3" key="1">
    <citation type="journal article" date="2019" name="Mol. Biol. Evol.">
        <title>Blast fungal genomes show frequent chromosomal changes, gene gains and losses, and effector gene turnover.</title>
        <authorList>
            <person name="Gomez Luciano L.B."/>
            <person name="Jason Tsai I."/>
            <person name="Chuma I."/>
            <person name="Tosa Y."/>
            <person name="Chen Y.H."/>
            <person name="Li J.Y."/>
            <person name="Li M.Y."/>
            <person name="Jade Lu M.Y."/>
            <person name="Nakayashiki H."/>
            <person name="Li W.H."/>
        </authorList>
    </citation>
    <scope>NUCLEOTIDE SEQUENCE [LARGE SCALE GENOMIC DNA]</scope>
    <source>
        <strain evidence="2">MZ5-1-6</strain>
    </source>
</reference>
<organism evidence="2 3">
    <name type="scientific">Pyricularia oryzae</name>
    <name type="common">Rice blast fungus</name>
    <name type="synonym">Magnaporthe oryzae</name>
    <dbReference type="NCBI Taxonomy" id="318829"/>
    <lineage>
        <taxon>Eukaryota</taxon>
        <taxon>Fungi</taxon>
        <taxon>Dikarya</taxon>
        <taxon>Ascomycota</taxon>
        <taxon>Pezizomycotina</taxon>
        <taxon>Sordariomycetes</taxon>
        <taxon>Sordariomycetidae</taxon>
        <taxon>Magnaporthales</taxon>
        <taxon>Pyriculariaceae</taxon>
        <taxon>Pyricularia</taxon>
    </lineage>
</organism>
<sequence>FNRQELPNNPSPSPKTHQVKMQLSILVSLVALSTSVAAQDAAPKPCAQQLGRYTACVATAGGTGGCHAARLSREQTKSCIKNCDDNSGYTLCLKETPCHAKYDSCVSQCTSHQDQCLATVHAKFGPAEQSIICSKRITSRLNLLVCTFVTGRRGPSKDSQVHQQWVEHTLINFSYQRIGPDRIRSNTASEE</sequence>
<keyword evidence="1" id="KW-0732">Signal</keyword>
<dbReference type="AlphaFoldDB" id="A0A4P7NPY9"/>
<proteinExistence type="predicted"/>
<name>A0A4P7NPY9_PYROR</name>
<gene>
    <name evidence="2" type="ORF">PoMZ_06129</name>
</gene>
<evidence type="ECO:0000256" key="1">
    <source>
        <dbReference type="SAM" id="SignalP"/>
    </source>
</evidence>
<dbReference type="EMBL" id="CP034209">
    <property type="protein sequence ID" value="QBZ64431.1"/>
    <property type="molecule type" value="Genomic_DNA"/>
</dbReference>
<protein>
    <recommendedName>
        <fullName evidence="4">VDE lipocalin domain-containing protein</fullName>
    </recommendedName>
</protein>